<evidence type="ECO:0000313" key="2">
    <source>
        <dbReference type="EMBL" id="SFZ90148.1"/>
    </source>
</evidence>
<gene>
    <name evidence="2" type="ORF">SAMN05216324_101231</name>
</gene>
<dbReference type="AlphaFoldDB" id="A0A1K2ICI8"/>
<name>A0A1K2ICI8_9FLAO</name>
<sequence>MTLEIVKIKEELRNLIDDYAYLGDEKKISEVMDLFTPDLSYNVYMNGNLVSNVSGRENMEKDFNAHASQVKTYFTLNGQHTVKINGDAATGISFSQIKMIREVEGKDVLTDYSVKYDDQYLYLNGKWLIKERIAYFIILESRSIS</sequence>
<protein>
    <submittedName>
        <fullName evidence="2">SnoaL-like domain-containing protein</fullName>
    </submittedName>
</protein>
<dbReference type="SUPFAM" id="SSF54427">
    <property type="entry name" value="NTF2-like"/>
    <property type="match status" value="1"/>
</dbReference>
<dbReference type="STRING" id="1612149.SAMN05216324_101231"/>
<dbReference type="InterPro" id="IPR037401">
    <property type="entry name" value="SnoaL-like"/>
</dbReference>
<evidence type="ECO:0000259" key="1">
    <source>
        <dbReference type="Pfam" id="PF13577"/>
    </source>
</evidence>
<organism evidence="2 3">
    <name type="scientific">Chryseobacterium limigenitum</name>
    <dbReference type="NCBI Taxonomy" id="1612149"/>
    <lineage>
        <taxon>Bacteria</taxon>
        <taxon>Pseudomonadati</taxon>
        <taxon>Bacteroidota</taxon>
        <taxon>Flavobacteriia</taxon>
        <taxon>Flavobacteriales</taxon>
        <taxon>Weeksellaceae</taxon>
        <taxon>Chryseobacterium group</taxon>
        <taxon>Chryseobacterium</taxon>
    </lineage>
</organism>
<dbReference type="RefSeq" id="WP_072406381.1">
    <property type="nucleotide sequence ID" value="NZ_FPKW01000001.1"/>
</dbReference>
<accession>A0A1K2ICI8</accession>
<dbReference type="InterPro" id="IPR032710">
    <property type="entry name" value="NTF2-like_dom_sf"/>
</dbReference>
<evidence type="ECO:0000313" key="3">
    <source>
        <dbReference type="Proteomes" id="UP000182034"/>
    </source>
</evidence>
<dbReference type="Gene3D" id="3.10.450.50">
    <property type="match status" value="1"/>
</dbReference>
<dbReference type="EMBL" id="FPKW01000001">
    <property type="protein sequence ID" value="SFZ90148.1"/>
    <property type="molecule type" value="Genomic_DNA"/>
</dbReference>
<dbReference type="Pfam" id="PF13577">
    <property type="entry name" value="SnoaL_4"/>
    <property type="match status" value="1"/>
</dbReference>
<feature type="domain" description="SnoaL-like" evidence="1">
    <location>
        <begin position="9"/>
        <end position="132"/>
    </location>
</feature>
<dbReference type="OrthoDB" id="2084678at2"/>
<reference evidence="3" key="1">
    <citation type="submission" date="2016-10" db="EMBL/GenBank/DDBJ databases">
        <authorList>
            <person name="Varghese N."/>
            <person name="Submissions S."/>
        </authorList>
    </citation>
    <scope>NUCLEOTIDE SEQUENCE [LARGE SCALE GENOMIC DNA]</scope>
    <source>
        <strain evidence="3">SUR2</strain>
    </source>
</reference>
<proteinExistence type="predicted"/>
<dbReference type="Proteomes" id="UP000182034">
    <property type="component" value="Unassembled WGS sequence"/>
</dbReference>
<keyword evidence="3" id="KW-1185">Reference proteome</keyword>